<keyword evidence="2" id="KW-1185">Reference proteome</keyword>
<dbReference type="InterPro" id="IPR036179">
    <property type="entry name" value="Ig-like_dom_sf"/>
</dbReference>
<evidence type="ECO:0000313" key="2">
    <source>
        <dbReference type="Proteomes" id="UP000570474"/>
    </source>
</evidence>
<dbReference type="EMBL" id="JABAIA010000031">
    <property type="protein sequence ID" value="NLR69251.1"/>
    <property type="molecule type" value="Genomic_DNA"/>
</dbReference>
<feature type="non-terminal residue" evidence="1">
    <location>
        <position position="1"/>
    </location>
</feature>
<name>A0A847SC69_9BACT</name>
<protein>
    <recommendedName>
        <fullName evidence="3">Ig-like domain-containing protein</fullName>
    </recommendedName>
</protein>
<dbReference type="Gene3D" id="2.60.40.10">
    <property type="entry name" value="Immunoglobulins"/>
    <property type="match status" value="1"/>
</dbReference>
<feature type="non-terminal residue" evidence="1">
    <location>
        <position position="154"/>
    </location>
</feature>
<comment type="caution">
    <text evidence="1">The sequence shown here is derived from an EMBL/GenBank/DDBJ whole genome shotgun (WGS) entry which is preliminary data.</text>
</comment>
<dbReference type="Proteomes" id="UP000570474">
    <property type="component" value="Unassembled WGS sequence"/>
</dbReference>
<proteinExistence type="predicted"/>
<gene>
    <name evidence="1" type="ORF">HGH92_33505</name>
</gene>
<dbReference type="AlphaFoldDB" id="A0A847SC69"/>
<sequence length="154" mass="15984">ICEGQATTLSIDNSNTGYTIKWTLDGTALPAADGKVSFSHTPTKVGDNVYAVTVTNGACTVTDNVTVKVRSMPTADAGDPEIKQCAKGNFTVTGNQPAVDQKGVWTFVGADLGAQITSPNNYTTTVTGVPAGKSVTLQWTVTNTFKSSCTASDQ</sequence>
<dbReference type="RefSeq" id="WP_211092829.1">
    <property type="nucleotide sequence ID" value="NZ_JABAIA010000031.1"/>
</dbReference>
<evidence type="ECO:0008006" key="3">
    <source>
        <dbReference type="Google" id="ProtNLM"/>
    </source>
</evidence>
<dbReference type="InterPro" id="IPR013783">
    <property type="entry name" value="Ig-like_fold"/>
</dbReference>
<reference evidence="1 2" key="1">
    <citation type="submission" date="2020-04" db="EMBL/GenBank/DDBJ databases">
        <authorList>
            <person name="Yin C."/>
        </authorList>
    </citation>
    <scope>NUCLEOTIDE SEQUENCE [LARGE SCALE GENOMIC DNA]</scope>
    <source>
        <strain evidence="1 2">Ae27</strain>
    </source>
</reference>
<organism evidence="1 2">
    <name type="scientific">Chitinophaga varians</name>
    <dbReference type="NCBI Taxonomy" id="2202339"/>
    <lineage>
        <taxon>Bacteria</taxon>
        <taxon>Pseudomonadati</taxon>
        <taxon>Bacteroidota</taxon>
        <taxon>Chitinophagia</taxon>
        <taxon>Chitinophagales</taxon>
        <taxon>Chitinophagaceae</taxon>
        <taxon>Chitinophaga</taxon>
    </lineage>
</organism>
<evidence type="ECO:0000313" key="1">
    <source>
        <dbReference type="EMBL" id="NLR69251.1"/>
    </source>
</evidence>
<accession>A0A847SC69</accession>
<dbReference type="SUPFAM" id="SSF48726">
    <property type="entry name" value="Immunoglobulin"/>
    <property type="match status" value="1"/>
</dbReference>